<dbReference type="FunFam" id="1.10.510.10:FF:000021">
    <property type="entry name" value="Serine/threonine protein kinase"/>
    <property type="match status" value="1"/>
</dbReference>
<dbReference type="EC" id="2.7.11.1" evidence="1"/>
<evidence type="ECO:0000256" key="9">
    <source>
        <dbReference type="SAM" id="MobiDB-lite"/>
    </source>
</evidence>
<dbReference type="AlphaFoldDB" id="F9VV82"/>
<dbReference type="Proteomes" id="UP000003558">
    <property type="component" value="Unassembled WGS sequence"/>
</dbReference>
<dbReference type="Gene3D" id="3.30.200.20">
    <property type="entry name" value="Phosphorylase Kinase, domain 1"/>
    <property type="match status" value="1"/>
</dbReference>
<organism evidence="11 12">
    <name type="scientific">Gordonia alkanivorans NBRC 16433</name>
    <dbReference type="NCBI Taxonomy" id="1027371"/>
    <lineage>
        <taxon>Bacteria</taxon>
        <taxon>Bacillati</taxon>
        <taxon>Actinomycetota</taxon>
        <taxon>Actinomycetes</taxon>
        <taxon>Mycobacteriales</taxon>
        <taxon>Gordoniaceae</taxon>
        <taxon>Gordonia</taxon>
    </lineage>
</organism>
<dbReference type="SUPFAM" id="SSF56112">
    <property type="entry name" value="Protein kinase-like (PK-like)"/>
    <property type="match status" value="1"/>
</dbReference>
<gene>
    <name evidence="11" type="ORF">GOALK_053_00410</name>
</gene>
<sequence>MYQVGDLIAGYRVLDVLGRGGMGDVYKAAHPRLPRSDALKVLRSGHATDPVFRARFEREADIVAPLHHPNVVTVYDRGVFDGQLWIAMEYVPGIDVARMLAADSPLDPRLACTIVTGVAAGLDAAHRRGIMHRDIKPANILVTPGVGGGPGNTGSLPPEAVKVTDFGIAQVLDEVTNLTGTGITIGTMHYASPEQIEGRRVDARSDIYSLGATAYELLTGAPPFDSPSLHGLMTAHMYHEPPAASSRNGALPTAVDGVLARAMAKNPDDRYPAAGEFADALRDAFDTRQTLVGSGLQPTPGGYRSSSGQAPVAPATGHPTSSAAPHDQPTDPTTRARLGPPRSVSAETLHGWSPAPAAEPARPARRGVATVVAIGASLALIAGILGAGAAFVSTSAGNLETPSPPDAEVSTTAVELSWSHVDDATNYVVTQNDEVIYSGPGTKFTAPRPVPGTYTYQVAAQDEDGRTSEFSRNSEAVDVFMTWGELQPIADLYHDLVPASPLSTNGFDGMRCWGEDGDLAFESSKRTVWCTRYLDEEAKNADYQVIIDVYDTPEEARAAADVTAYNLRGTGYTTAQGHTGTLYLSDKQRDQGQAILAHDTGDRAQSVVWVVVPGKTAAAAADLLKRLPI</sequence>
<evidence type="ECO:0000256" key="3">
    <source>
        <dbReference type="ARBA" id="ARBA00022679"/>
    </source>
</evidence>
<dbReference type="eggNOG" id="COG0515">
    <property type="taxonomic scope" value="Bacteria"/>
</dbReference>
<comment type="catalytic activity">
    <reaction evidence="8">
        <text>L-seryl-[protein] + ATP = O-phospho-L-seryl-[protein] + ADP + H(+)</text>
        <dbReference type="Rhea" id="RHEA:17989"/>
        <dbReference type="Rhea" id="RHEA-COMP:9863"/>
        <dbReference type="Rhea" id="RHEA-COMP:11604"/>
        <dbReference type="ChEBI" id="CHEBI:15378"/>
        <dbReference type="ChEBI" id="CHEBI:29999"/>
        <dbReference type="ChEBI" id="CHEBI:30616"/>
        <dbReference type="ChEBI" id="CHEBI:83421"/>
        <dbReference type="ChEBI" id="CHEBI:456216"/>
        <dbReference type="EC" id="2.7.11.1"/>
    </reaction>
</comment>
<dbReference type="Pfam" id="PF00069">
    <property type="entry name" value="Pkinase"/>
    <property type="match status" value="1"/>
</dbReference>
<dbReference type="EMBL" id="BACI01000053">
    <property type="protein sequence ID" value="GAA12521.1"/>
    <property type="molecule type" value="Genomic_DNA"/>
</dbReference>
<keyword evidence="2 11" id="KW-0723">Serine/threonine-protein kinase</keyword>
<keyword evidence="6" id="KW-0067">ATP-binding</keyword>
<dbReference type="InterPro" id="IPR036116">
    <property type="entry name" value="FN3_sf"/>
</dbReference>
<evidence type="ECO:0000256" key="5">
    <source>
        <dbReference type="ARBA" id="ARBA00022777"/>
    </source>
</evidence>
<feature type="domain" description="Protein kinase" evidence="10">
    <location>
        <begin position="11"/>
        <end position="285"/>
    </location>
</feature>
<dbReference type="InterPro" id="IPR008271">
    <property type="entry name" value="Ser/Thr_kinase_AS"/>
</dbReference>
<evidence type="ECO:0000259" key="10">
    <source>
        <dbReference type="PROSITE" id="PS50011"/>
    </source>
</evidence>
<evidence type="ECO:0000256" key="4">
    <source>
        <dbReference type="ARBA" id="ARBA00022741"/>
    </source>
</evidence>
<evidence type="ECO:0000256" key="6">
    <source>
        <dbReference type="ARBA" id="ARBA00022840"/>
    </source>
</evidence>
<evidence type="ECO:0000313" key="11">
    <source>
        <dbReference type="EMBL" id="GAA12521.1"/>
    </source>
</evidence>
<dbReference type="GO" id="GO:0045717">
    <property type="term" value="P:negative regulation of fatty acid biosynthetic process"/>
    <property type="evidence" value="ECO:0007669"/>
    <property type="project" value="UniProtKB-ARBA"/>
</dbReference>
<protein>
    <recommendedName>
        <fullName evidence="1">non-specific serine/threonine protein kinase</fullName>
        <ecNumber evidence="1">2.7.11.1</ecNumber>
    </recommendedName>
</protein>
<dbReference type="RefSeq" id="WP_006358654.1">
    <property type="nucleotide sequence ID" value="NZ_BACI01000053.1"/>
</dbReference>
<accession>F9VV82</accession>
<comment type="caution">
    <text evidence="11">The sequence shown here is derived from an EMBL/GenBank/DDBJ whole genome shotgun (WGS) entry which is preliminary data.</text>
</comment>
<evidence type="ECO:0000256" key="7">
    <source>
        <dbReference type="ARBA" id="ARBA00047899"/>
    </source>
</evidence>
<dbReference type="InterPro" id="IPR000719">
    <property type="entry name" value="Prot_kinase_dom"/>
</dbReference>
<dbReference type="GO" id="GO:0005975">
    <property type="term" value="P:carbohydrate metabolic process"/>
    <property type="evidence" value="ECO:0007669"/>
    <property type="project" value="UniProtKB-ARBA"/>
</dbReference>
<dbReference type="Gene3D" id="1.10.510.10">
    <property type="entry name" value="Transferase(Phosphotransferase) domain 1"/>
    <property type="match status" value="1"/>
</dbReference>
<dbReference type="InterPro" id="IPR013783">
    <property type="entry name" value="Ig-like_fold"/>
</dbReference>
<dbReference type="STRING" id="1027371.GOALK_053_00410"/>
<dbReference type="InterPro" id="IPR011009">
    <property type="entry name" value="Kinase-like_dom_sf"/>
</dbReference>
<dbReference type="SUPFAM" id="SSF49265">
    <property type="entry name" value="Fibronectin type III"/>
    <property type="match status" value="1"/>
</dbReference>
<dbReference type="PANTHER" id="PTHR43289:SF6">
    <property type="entry name" value="SERINE_THREONINE-PROTEIN KINASE NEKL-3"/>
    <property type="match status" value="1"/>
</dbReference>
<dbReference type="PROSITE" id="PS50011">
    <property type="entry name" value="PROTEIN_KINASE_DOM"/>
    <property type="match status" value="1"/>
</dbReference>
<dbReference type="PROSITE" id="PS00108">
    <property type="entry name" value="PROTEIN_KINASE_ST"/>
    <property type="match status" value="1"/>
</dbReference>
<keyword evidence="4" id="KW-0547">Nucleotide-binding</keyword>
<keyword evidence="5 11" id="KW-0418">Kinase</keyword>
<evidence type="ECO:0000256" key="2">
    <source>
        <dbReference type="ARBA" id="ARBA00022527"/>
    </source>
</evidence>
<reference evidence="11 12" key="1">
    <citation type="submission" date="2011-05" db="EMBL/GenBank/DDBJ databases">
        <title>Whole genome shotgun sequence of Gordonia alkanivorans NBRC 16433.</title>
        <authorList>
            <person name="Hosoyama A."/>
            <person name="Nakamura S."/>
            <person name="Takarada H."/>
            <person name="Tsuchikane K."/>
            <person name="Yamazaki S."/>
            <person name="Fujita N."/>
        </authorList>
    </citation>
    <scope>NUCLEOTIDE SEQUENCE [LARGE SCALE GENOMIC DNA]</scope>
    <source>
        <strain evidence="11 12">NBRC 16433</strain>
    </source>
</reference>
<evidence type="ECO:0000313" key="12">
    <source>
        <dbReference type="Proteomes" id="UP000003558"/>
    </source>
</evidence>
<dbReference type="CDD" id="cd14014">
    <property type="entry name" value="STKc_PknB_like"/>
    <property type="match status" value="1"/>
</dbReference>
<evidence type="ECO:0000256" key="8">
    <source>
        <dbReference type="ARBA" id="ARBA00048679"/>
    </source>
</evidence>
<dbReference type="GO" id="GO:0005524">
    <property type="term" value="F:ATP binding"/>
    <property type="evidence" value="ECO:0007669"/>
    <property type="project" value="UniProtKB-KW"/>
</dbReference>
<dbReference type="FunFam" id="3.30.200.20:FF:000035">
    <property type="entry name" value="Serine/threonine protein kinase Stk1"/>
    <property type="match status" value="1"/>
</dbReference>
<dbReference type="GO" id="GO:0004674">
    <property type="term" value="F:protein serine/threonine kinase activity"/>
    <property type="evidence" value="ECO:0007669"/>
    <property type="project" value="UniProtKB-KW"/>
</dbReference>
<keyword evidence="3" id="KW-0808">Transferase</keyword>
<proteinExistence type="predicted"/>
<feature type="region of interest" description="Disordered" evidence="9">
    <location>
        <begin position="291"/>
        <end position="363"/>
    </location>
</feature>
<name>F9VV82_9ACTN</name>
<dbReference type="SMART" id="SM00220">
    <property type="entry name" value="S_TKc"/>
    <property type="match status" value="1"/>
</dbReference>
<comment type="catalytic activity">
    <reaction evidence="7">
        <text>L-threonyl-[protein] + ATP = O-phospho-L-threonyl-[protein] + ADP + H(+)</text>
        <dbReference type="Rhea" id="RHEA:46608"/>
        <dbReference type="Rhea" id="RHEA-COMP:11060"/>
        <dbReference type="Rhea" id="RHEA-COMP:11605"/>
        <dbReference type="ChEBI" id="CHEBI:15378"/>
        <dbReference type="ChEBI" id="CHEBI:30013"/>
        <dbReference type="ChEBI" id="CHEBI:30616"/>
        <dbReference type="ChEBI" id="CHEBI:61977"/>
        <dbReference type="ChEBI" id="CHEBI:456216"/>
        <dbReference type="EC" id="2.7.11.1"/>
    </reaction>
</comment>
<evidence type="ECO:0000256" key="1">
    <source>
        <dbReference type="ARBA" id="ARBA00012513"/>
    </source>
</evidence>
<dbReference type="Gene3D" id="2.60.40.10">
    <property type="entry name" value="Immunoglobulins"/>
    <property type="match status" value="1"/>
</dbReference>
<dbReference type="PANTHER" id="PTHR43289">
    <property type="entry name" value="MITOGEN-ACTIVATED PROTEIN KINASE KINASE KINASE 20-RELATED"/>
    <property type="match status" value="1"/>
</dbReference>